<feature type="chain" id="PRO_5035310194" evidence="1">
    <location>
        <begin position="28"/>
        <end position="712"/>
    </location>
</feature>
<comment type="caution">
    <text evidence="2">The sequence shown here is derived from an EMBL/GenBank/DDBJ whole genome shotgun (WGS) entry which is preliminary data.</text>
</comment>
<reference evidence="2 3" key="1">
    <citation type="journal article" date="2014" name="Int. J. Syst. Evol. Microbiol.">
        <title>Complete genome sequence of Corynebacterium casei LMG S-19264T (=DSM 44701T), isolated from a smear-ripened cheese.</title>
        <authorList>
            <consortium name="US DOE Joint Genome Institute (JGI-PGF)"/>
            <person name="Walter F."/>
            <person name="Albersmeier A."/>
            <person name="Kalinowski J."/>
            <person name="Ruckert C."/>
        </authorList>
    </citation>
    <scope>NUCLEOTIDE SEQUENCE [LARGE SCALE GENOMIC DNA]</scope>
    <source>
        <strain evidence="2 3">KCTC 12866</strain>
    </source>
</reference>
<accession>A0A8J3D7Q4</accession>
<evidence type="ECO:0000256" key="1">
    <source>
        <dbReference type="SAM" id="SignalP"/>
    </source>
</evidence>
<dbReference type="EMBL" id="BMXF01000007">
    <property type="protein sequence ID" value="GHB86612.1"/>
    <property type="molecule type" value="Genomic_DNA"/>
</dbReference>
<name>A0A8J3D7Q4_9BACT</name>
<evidence type="ECO:0000313" key="2">
    <source>
        <dbReference type="EMBL" id="GHB86612.1"/>
    </source>
</evidence>
<organism evidence="2 3">
    <name type="scientific">Persicitalea jodogahamensis</name>
    <dbReference type="NCBI Taxonomy" id="402147"/>
    <lineage>
        <taxon>Bacteria</taxon>
        <taxon>Pseudomonadati</taxon>
        <taxon>Bacteroidota</taxon>
        <taxon>Cytophagia</taxon>
        <taxon>Cytophagales</taxon>
        <taxon>Spirosomataceae</taxon>
        <taxon>Persicitalea</taxon>
    </lineage>
</organism>
<keyword evidence="1" id="KW-0732">Signal</keyword>
<sequence length="712" mass="79651">MKVTTLHTLLFCIVCLGCSAQSIQDRAYPQASPYPYDPYFQAHIAGAIDSIAAEPYGQRNRSVDNCPDTRRLVYSFALEGEAVTSPYTGRKFIQGPTGYFGPKSRDVRGRIATFGGDPLKYDLPPMTARLLRQPNDTLVMVFLSVPGNLVQQYHFAASHWARFYGLVAERMNNTWHVDFRAAVSEYAEKRRPSDGTREHNPMDYAYDMVGTPGGDGVLGGTRFAGGTENHKIMWRTTALLYSQWFPDSARISNYTTAEAERLTFGFLQDFVRRLGQTGHGEFDSEIYYPHSIQAFLNLYDFAKKPEHKQLAKTALDYYFATYALKTYHGSIAGAQKRGGLPKVESEMAVLLRAFADTTNLKPLPVPLAVATTTYRPNRVICNLFNKNVALPFSAQMSRPNYPMDKKNVTQESFYASKSFGMGNAVLTMVDNPNQQVAWSLVVTDDSDNLVFMGQQPQRGLNVGHSPYTQTLHDQGTIIVMSAPTQAGPSGVLSTEQAQRQQHAGAPLAHYPQPNLRDLSAVETFIDSTANSAATWLMVPKGVKKTEEDEDGVFMEAGDAFIHVQPFGDRFWVDIPTSDTAFFTKKGTRLTLAKYRILVCNGQPSGYVLEAAEKSKYRDLTDFKQKVSQTAQLNLSRYKKNGLVEYRSFNNRRLKMKYRPDGLRADGWIDGAPLDYASWADGGVYDSRYLKIKNGRMTVTDGRESFVIDLDNP</sequence>
<proteinExistence type="predicted"/>
<dbReference type="RefSeq" id="WP_189568319.1">
    <property type="nucleotide sequence ID" value="NZ_BMXF01000007.1"/>
</dbReference>
<evidence type="ECO:0000313" key="3">
    <source>
        <dbReference type="Proteomes" id="UP000598271"/>
    </source>
</evidence>
<keyword evidence="3" id="KW-1185">Reference proteome</keyword>
<feature type="signal peptide" evidence="1">
    <location>
        <begin position="1"/>
        <end position="27"/>
    </location>
</feature>
<dbReference type="AlphaFoldDB" id="A0A8J3D7Q4"/>
<gene>
    <name evidence="2" type="ORF">GCM10007390_47800</name>
</gene>
<dbReference type="Proteomes" id="UP000598271">
    <property type="component" value="Unassembled WGS sequence"/>
</dbReference>
<protein>
    <submittedName>
        <fullName evidence="2">Uncharacterized protein</fullName>
    </submittedName>
</protein>